<evidence type="ECO:0000313" key="3">
    <source>
        <dbReference type="EMBL" id="ACL71805.1"/>
    </source>
</evidence>
<organism evidence="3 4">
    <name type="scientific">Thioalkalivibrio sulfidiphilus (strain HL-EbGR7)</name>
    <dbReference type="NCBI Taxonomy" id="396588"/>
    <lineage>
        <taxon>Bacteria</taxon>
        <taxon>Pseudomonadati</taxon>
        <taxon>Pseudomonadota</taxon>
        <taxon>Gammaproteobacteria</taxon>
        <taxon>Chromatiales</taxon>
        <taxon>Ectothiorhodospiraceae</taxon>
        <taxon>Thioalkalivibrio</taxon>
    </lineage>
</organism>
<dbReference type="STRING" id="396588.Tgr7_0713"/>
<dbReference type="SMART" id="SM00450">
    <property type="entry name" value="RHOD"/>
    <property type="match status" value="1"/>
</dbReference>
<reference evidence="3 4" key="1">
    <citation type="journal article" date="2011" name="Stand. Genomic Sci.">
        <title>Complete genome sequence of 'Thioalkalivibrio sulfidophilus' HL-EbGr7.</title>
        <authorList>
            <person name="Muyzer G."/>
            <person name="Sorokin D.Y."/>
            <person name="Mavromatis K."/>
            <person name="Lapidus A."/>
            <person name="Clum A."/>
            <person name="Ivanova N."/>
            <person name="Pati A."/>
            <person name="d'Haeseleer P."/>
            <person name="Woyke T."/>
            <person name="Kyrpides N.C."/>
        </authorList>
    </citation>
    <scope>NUCLEOTIDE SEQUENCE [LARGE SCALE GENOMIC DNA]</scope>
    <source>
        <strain evidence="3 4">HL-EbGR7</strain>
    </source>
</reference>
<keyword evidence="1" id="KW-0732">Signal</keyword>
<dbReference type="SUPFAM" id="SSF52821">
    <property type="entry name" value="Rhodanese/Cell cycle control phosphatase"/>
    <property type="match status" value="1"/>
</dbReference>
<dbReference type="HOGENOM" id="CLU_089574_12_0_6"/>
<sequence precursor="true">MKLMSRLSLMLLCLLPFAALANYASPETVPGTTYVSPADAKALFDRGVIFVDVRTSSDFEAGRIPGAENLTVERDQSKSKITEQSLLELIGAKDTEVVFYCNSTSCWRTAAASERAVEWGFTNVHYYRLGFPSWRDAGYPVE</sequence>
<gene>
    <name evidence="3" type="ordered locus">Tgr7_0713</name>
</gene>
<feature type="domain" description="Rhodanese" evidence="2">
    <location>
        <begin position="44"/>
        <end position="142"/>
    </location>
</feature>
<feature type="signal peptide" evidence="1">
    <location>
        <begin position="1"/>
        <end position="21"/>
    </location>
</feature>
<feature type="chain" id="PRO_5002870371" evidence="1">
    <location>
        <begin position="22"/>
        <end position="142"/>
    </location>
</feature>
<dbReference type="Pfam" id="PF00581">
    <property type="entry name" value="Rhodanese"/>
    <property type="match status" value="1"/>
</dbReference>
<dbReference type="KEGG" id="tgr:Tgr7_0713"/>
<dbReference type="InterPro" id="IPR001763">
    <property type="entry name" value="Rhodanese-like_dom"/>
</dbReference>
<dbReference type="Proteomes" id="UP000002383">
    <property type="component" value="Chromosome"/>
</dbReference>
<dbReference type="AlphaFoldDB" id="B8GMH3"/>
<protein>
    <submittedName>
        <fullName evidence="3">Rhodanese domain-containing protein</fullName>
    </submittedName>
</protein>
<dbReference type="InterPro" id="IPR036873">
    <property type="entry name" value="Rhodanese-like_dom_sf"/>
</dbReference>
<dbReference type="eggNOG" id="COG0607">
    <property type="taxonomic scope" value="Bacteria"/>
</dbReference>
<dbReference type="RefSeq" id="WP_012637293.1">
    <property type="nucleotide sequence ID" value="NC_011901.1"/>
</dbReference>
<evidence type="ECO:0000313" key="4">
    <source>
        <dbReference type="Proteomes" id="UP000002383"/>
    </source>
</evidence>
<evidence type="ECO:0000256" key="1">
    <source>
        <dbReference type="SAM" id="SignalP"/>
    </source>
</evidence>
<dbReference type="EMBL" id="CP001339">
    <property type="protein sequence ID" value="ACL71805.1"/>
    <property type="molecule type" value="Genomic_DNA"/>
</dbReference>
<dbReference type="GO" id="GO:0004792">
    <property type="term" value="F:thiosulfate-cyanide sulfurtransferase activity"/>
    <property type="evidence" value="ECO:0007669"/>
    <property type="project" value="TreeGrafter"/>
</dbReference>
<dbReference type="PANTHER" id="PTHR44086:SF10">
    <property type="entry name" value="THIOSULFATE SULFURTRANSFERASE_RHODANESE-LIKE DOMAIN-CONTAINING PROTEIN 3"/>
    <property type="match status" value="1"/>
</dbReference>
<accession>B8GMH3</accession>
<dbReference type="Gene3D" id="3.40.250.10">
    <property type="entry name" value="Rhodanese-like domain"/>
    <property type="match status" value="1"/>
</dbReference>
<dbReference type="PROSITE" id="PS50206">
    <property type="entry name" value="RHODANESE_3"/>
    <property type="match status" value="1"/>
</dbReference>
<dbReference type="PANTHER" id="PTHR44086">
    <property type="entry name" value="THIOSULFATE SULFURTRANSFERASE RDL2, MITOCHONDRIAL-RELATED"/>
    <property type="match status" value="1"/>
</dbReference>
<dbReference type="CDD" id="cd00158">
    <property type="entry name" value="RHOD"/>
    <property type="match status" value="1"/>
</dbReference>
<proteinExistence type="predicted"/>
<evidence type="ECO:0000259" key="2">
    <source>
        <dbReference type="PROSITE" id="PS50206"/>
    </source>
</evidence>
<name>B8GMH3_THISH</name>
<keyword evidence="4" id="KW-1185">Reference proteome</keyword>